<name>A0A1H7EKP3_9BURK</name>
<evidence type="ECO:0000313" key="2">
    <source>
        <dbReference type="EMBL" id="SEK14451.1"/>
    </source>
</evidence>
<keyword evidence="1" id="KW-0472">Membrane</keyword>
<protein>
    <submittedName>
        <fullName evidence="2">Uncharacterized protein</fullName>
    </submittedName>
</protein>
<keyword evidence="3" id="KW-1185">Reference proteome</keyword>
<dbReference type="EMBL" id="FNYE01000106">
    <property type="protein sequence ID" value="SEK14451.1"/>
    <property type="molecule type" value="Genomic_DNA"/>
</dbReference>
<organism evidence="2 3">
    <name type="scientific">Paraburkholderia diazotrophica</name>
    <dbReference type="NCBI Taxonomy" id="667676"/>
    <lineage>
        <taxon>Bacteria</taxon>
        <taxon>Pseudomonadati</taxon>
        <taxon>Pseudomonadota</taxon>
        <taxon>Betaproteobacteria</taxon>
        <taxon>Burkholderiales</taxon>
        <taxon>Burkholderiaceae</taxon>
        <taxon>Paraburkholderia</taxon>
    </lineage>
</organism>
<proteinExistence type="predicted"/>
<reference evidence="3" key="1">
    <citation type="submission" date="2016-10" db="EMBL/GenBank/DDBJ databases">
        <authorList>
            <person name="Varghese N."/>
            <person name="Submissions S."/>
        </authorList>
    </citation>
    <scope>NUCLEOTIDE SEQUENCE [LARGE SCALE GENOMIC DNA]</scope>
    <source>
        <strain evidence="3">LMG 26031</strain>
    </source>
</reference>
<evidence type="ECO:0000256" key="1">
    <source>
        <dbReference type="SAM" id="Phobius"/>
    </source>
</evidence>
<gene>
    <name evidence="2" type="ORF">SAMN05192539_11062</name>
</gene>
<dbReference type="AlphaFoldDB" id="A0A1H7EKP3"/>
<sequence length="63" mass="7441">MLFFRLERGFDRTLWPWKAWREHRYASLSLSHSQFLCLSGLFIFVVILITQFAFSGSGTHPFS</sequence>
<keyword evidence="1" id="KW-1133">Transmembrane helix</keyword>
<dbReference type="Proteomes" id="UP000198866">
    <property type="component" value="Unassembled WGS sequence"/>
</dbReference>
<feature type="transmembrane region" description="Helical" evidence="1">
    <location>
        <begin position="35"/>
        <end position="54"/>
    </location>
</feature>
<evidence type="ECO:0000313" key="3">
    <source>
        <dbReference type="Proteomes" id="UP000198866"/>
    </source>
</evidence>
<keyword evidence="1" id="KW-0812">Transmembrane</keyword>
<accession>A0A1H7EKP3</accession>